<dbReference type="InterPro" id="IPR010126">
    <property type="entry name" value="Esterase_phb"/>
</dbReference>
<organism evidence="5 6">
    <name type="scientific">Gordonia pseudamarae</name>
    <dbReference type="NCBI Taxonomy" id="2831662"/>
    <lineage>
        <taxon>Bacteria</taxon>
        <taxon>Bacillati</taxon>
        <taxon>Actinomycetota</taxon>
        <taxon>Actinomycetes</taxon>
        <taxon>Mycobacteriales</taxon>
        <taxon>Gordoniaceae</taxon>
        <taxon>Gordonia</taxon>
    </lineage>
</organism>
<feature type="signal peptide" evidence="4">
    <location>
        <begin position="1"/>
        <end position="24"/>
    </location>
</feature>
<dbReference type="InterPro" id="IPR050955">
    <property type="entry name" value="Plant_Biomass_Hydrol_Est"/>
</dbReference>
<gene>
    <name evidence="5" type="ORF">GII31_07780</name>
</gene>
<dbReference type="SUPFAM" id="SSF53474">
    <property type="entry name" value="alpha/beta-Hydrolases"/>
    <property type="match status" value="1"/>
</dbReference>
<keyword evidence="2" id="KW-0378">Hydrolase</keyword>
<proteinExistence type="predicted"/>
<evidence type="ECO:0000256" key="3">
    <source>
        <dbReference type="SAM" id="MobiDB-lite"/>
    </source>
</evidence>
<dbReference type="EMBL" id="CP045809">
    <property type="protein sequence ID" value="QHN34809.1"/>
    <property type="molecule type" value="Genomic_DNA"/>
</dbReference>
<dbReference type="Gene3D" id="3.40.50.1820">
    <property type="entry name" value="alpha/beta hydrolase"/>
    <property type="match status" value="1"/>
</dbReference>
<sequence>MRFGITALSTLAVVLAVTAPGAAAAPSADSGYRAHSQPHANGTITTERYTGTAGSREFQVYRPRAHRPGQPLMIWLHGASKVRNGDPRELRRTSTLLTEADRRGYSVVAAMQSLSVDPSGTWRVFDPANLIRGQGETSIIAGIVRRSVRELRADPSRVYVVGHSAGGAMTQNVVALYPELFAGAATSASVPFAADPTGALTRATRQGKPIPMFVVQADKDSLVPLFVSTLSIGAALNVNGIRGAHPAVSRLRATSSDRYPTVLERYGAGRREVVSATVIGADHPTGPGGVTVNGPALDRKVITFLLSHRR</sequence>
<evidence type="ECO:0000256" key="1">
    <source>
        <dbReference type="ARBA" id="ARBA00022729"/>
    </source>
</evidence>
<evidence type="ECO:0000256" key="4">
    <source>
        <dbReference type="SAM" id="SignalP"/>
    </source>
</evidence>
<dbReference type="Proteomes" id="UP001059836">
    <property type="component" value="Chromosome"/>
</dbReference>
<reference evidence="5" key="1">
    <citation type="journal article" date="2021" name="Nat. Microbiol.">
        <title>Cocultivation of an ultrasmall environmental parasitic bacterium with lytic ability against bacteria associated with wastewater foams.</title>
        <authorList>
            <person name="Batinovic S."/>
            <person name="Rose J.J.A."/>
            <person name="Ratcliffe J."/>
            <person name="Seviour R.J."/>
            <person name="Petrovski S."/>
        </authorList>
    </citation>
    <scope>NUCLEOTIDE SEQUENCE</scope>
    <source>
        <strain evidence="5">CON9</strain>
    </source>
</reference>
<accession>A0ABX6IG72</accession>
<feature type="chain" id="PRO_5046877200" evidence="4">
    <location>
        <begin position="25"/>
        <end position="310"/>
    </location>
</feature>
<dbReference type="PANTHER" id="PTHR43037:SF1">
    <property type="entry name" value="BLL1128 PROTEIN"/>
    <property type="match status" value="1"/>
</dbReference>
<keyword evidence="1 4" id="KW-0732">Signal</keyword>
<dbReference type="InterPro" id="IPR029058">
    <property type="entry name" value="AB_hydrolase_fold"/>
</dbReference>
<dbReference type="Pfam" id="PF10503">
    <property type="entry name" value="Esterase_PHB"/>
    <property type="match status" value="1"/>
</dbReference>
<name>A0ABX6IG72_9ACTN</name>
<keyword evidence="6" id="KW-1185">Reference proteome</keyword>
<feature type="region of interest" description="Disordered" evidence="3">
    <location>
        <begin position="25"/>
        <end position="46"/>
    </location>
</feature>
<dbReference type="RefSeq" id="WP_213248340.1">
    <property type="nucleotide sequence ID" value="NZ_CP045806.1"/>
</dbReference>
<evidence type="ECO:0000313" key="6">
    <source>
        <dbReference type="Proteomes" id="UP001059836"/>
    </source>
</evidence>
<evidence type="ECO:0000256" key="2">
    <source>
        <dbReference type="ARBA" id="ARBA00022801"/>
    </source>
</evidence>
<dbReference type="PANTHER" id="PTHR43037">
    <property type="entry name" value="UNNAMED PRODUCT-RELATED"/>
    <property type="match status" value="1"/>
</dbReference>
<protein>
    <submittedName>
        <fullName evidence="5">Prolyl oligopeptidase family serine peptidase</fullName>
    </submittedName>
</protein>
<evidence type="ECO:0000313" key="5">
    <source>
        <dbReference type="EMBL" id="QHN34809.1"/>
    </source>
</evidence>